<protein>
    <recommendedName>
        <fullName evidence="3">histidine kinase</fullName>
        <ecNumber evidence="3">2.7.13.3</ecNumber>
    </recommendedName>
</protein>
<accession>A0A0R0CXB9</accession>
<dbReference type="Pfam" id="PF02518">
    <property type="entry name" value="HATPase_c"/>
    <property type="match status" value="1"/>
</dbReference>
<sequence length="458" mass="49080">MTRSLRWRLLLAAAAAVLVALVLSWLFMTLLFQRHLERRLQSELSRDGLALVAALSLDEQGRPALERELSDPRLQKPGGGYYWQISTAQGVLRSRSLWDTALPVPTRAPIDTWRVIEMVGPLGQSLMGLERRLVLERNRAVVIQLAQDVQPLEMARTEFGRELGLFLVLLWLVLSAAAWGQVSLGLRPLRRIRGDLSGLQENAGSRLPSSGLREIQPLTDAINALADVRERDLQVARRRAGDLAHGLKTPLAAMAAQSRRARAAGAIDAADGMDRAVAAIQATVDAELARARVAAAANMPLGVSALRRVVENLIAVLERTESGSRIAFTVEVPASLVLAVPVDTLSEIIGALLENAVRYAKRQISVSASAGPGWTAIRIEDDGPGIADGSMQQALMRGGRLDESGHGTGLGLAIAGDLITATQGSLELGQSTFGGLLVTILWPGHAGAARRLKGRDDG</sequence>
<reference evidence="12 13" key="1">
    <citation type="submission" date="2015-05" db="EMBL/GenBank/DDBJ databases">
        <title>Genome sequencing and analysis of members of genus Stenotrophomonas.</title>
        <authorList>
            <person name="Patil P.P."/>
            <person name="Midha S."/>
            <person name="Patil P.B."/>
        </authorList>
    </citation>
    <scope>NUCLEOTIDE SEQUENCE [LARGE SCALE GENOMIC DNA]</scope>
    <source>
        <strain evidence="12 13">DSM 21858</strain>
    </source>
</reference>
<feature type="transmembrane region" description="Helical" evidence="10">
    <location>
        <begin position="12"/>
        <end position="32"/>
    </location>
</feature>
<dbReference type="AlphaFoldDB" id="A0A0R0CXB9"/>
<dbReference type="PANTHER" id="PTHR45436">
    <property type="entry name" value="SENSOR HISTIDINE KINASE YKOH"/>
    <property type="match status" value="1"/>
</dbReference>
<comment type="catalytic activity">
    <reaction evidence="1">
        <text>ATP + protein L-histidine = ADP + protein N-phospho-L-histidine.</text>
        <dbReference type="EC" id="2.7.13.3"/>
    </reaction>
</comment>
<dbReference type="Gene3D" id="3.30.565.10">
    <property type="entry name" value="Histidine kinase-like ATPase, C-terminal domain"/>
    <property type="match status" value="1"/>
</dbReference>
<name>A0A0R0CXB9_9GAMM</name>
<evidence type="ECO:0000256" key="2">
    <source>
        <dbReference type="ARBA" id="ARBA00004370"/>
    </source>
</evidence>
<dbReference type="PATRIC" id="fig|344882.3.peg.2665"/>
<proteinExistence type="predicted"/>
<keyword evidence="8 10" id="KW-1133">Transmembrane helix</keyword>
<dbReference type="SMART" id="SM00387">
    <property type="entry name" value="HATPase_c"/>
    <property type="match status" value="1"/>
</dbReference>
<evidence type="ECO:0000256" key="5">
    <source>
        <dbReference type="ARBA" id="ARBA00022679"/>
    </source>
</evidence>
<dbReference type="InterPro" id="IPR050428">
    <property type="entry name" value="TCS_sensor_his_kinase"/>
</dbReference>
<dbReference type="EC" id="2.7.13.3" evidence="3"/>
<evidence type="ECO:0000313" key="12">
    <source>
        <dbReference type="EMBL" id="KRG70449.1"/>
    </source>
</evidence>
<evidence type="ECO:0000256" key="6">
    <source>
        <dbReference type="ARBA" id="ARBA00022692"/>
    </source>
</evidence>
<evidence type="ECO:0000256" key="3">
    <source>
        <dbReference type="ARBA" id="ARBA00012438"/>
    </source>
</evidence>
<dbReference type="GO" id="GO:0000160">
    <property type="term" value="P:phosphorelay signal transduction system"/>
    <property type="evidence" value="ECO:0007669"/>
    <property type="project" value="TreeGrafter"/>
</dbReference>
<dbReference type="InterPro" id="IPR036890">
    <property type="entry name" value="HATPase_C_sf"/>
</dbReference>
<dbReference type="STRING" id="344882.ABB29_06630"/>
<keyword evidence="5" id="KW-0808">Transferase</keyword>
<dbReference type="InterPro" id="IPR004358">
    <property type="entry name" value="Sig_transdc_His_kin-like_C"/>
</dbReference>
<evidence type="ECO:0000256" key="1">
    <source>
        <dbReference type="ARBA" id="ARBA00000085"/>
    </source>
</evidence>
<evidence type="ECO:0000256" key="7">
    <source>
        <dbReference type="ARBA" id="ARBA00022777"/>
    </source>
</evidence>
<feature type="transmembrane region" description="Helical" evidence="10">
    <location>
        <begin position="163"/>
        <end position="182"/>
    </location>
</feature>
<dbReference type="GO" id="GO:0005886">
    <property type="term" value="C:plasma membrane"/>
    <property type="evidence" value="ECO:0007669"/>
    <property type="project" value="TreeGrafter"/>
</dbReference>
<comment type="subcellular location">
    <subcellularLocation>
        <location evidence="2">Membrane</location>
    </subcellularLocation>
</comment>
<organism evidence="12 13">
    <name type="scientific">Pseudoxanthomonas dokdonensis</name>
    <dbReference type="NCBI Taxonomy" id="344882"/>
    <lineage>
        <taxon>Bacteria</taxon>
        <taxon>Pseudomonadati</taxon>
        <taxon>Pseudomonadota</taxon>
        <taxon>Gammaproteobacteria</taxon>
        <taxon>Lysobacterales</taxon>
        <taxon>Lysobacteraceae</taxon>
        <taxon>Pseudoxanthomonas</taxon>
    </lineage>
</organism>
<dbReference type="Proteomes" id="UP000052052">
    <property type="component" value="Unassembled WGS sequence"/>
</dbReference>
<keyword evidence="13" id="KW-1185">Reference proteome</keyword>
<evidence type="ECO:0000256" key="8">
    <source>
        <dbReference type="ARBA" id="ARBA00022989"/>
    </source>
</evidence>
<feature type="domain" description="Histidine kinase" evidence="11">
    <location>
        <begin position="242"/>
        <end position="446"/>
    </location>
</feature>
<gene>
    <name evidence="12" type="ORF">ABB29_06630</name>
</gene>
<evidence type="ECO:0000259" key="11">
    <source>
        <dbReference type="PROSITE" id="PS50109"/>
    </source>
</evidence>
<dbReference type="InterPro" id="IPR005467">
    <property type="entry name" value="His_kinase_dom"/>
</dbReference>
<keyword evidence="6 10" id="KW-0812">Transmembrane</keyword>
<keyword evidence="9 10" id="KW-0472">Membrane</keyword>
<keyword evidence="7" id="KW-0418">Kinase</keyword>
<evidence type="ECO:0000256" key="10">
    <source>
        <dbReference type="SAM" id="Phobius"/>
    </source>
</evidence>
<dbReference type="PANTHER" id="PTHR45436:SF5">
    <property type="entry name" value="SENSOR HISTIDINE KINASE TRCS"/>
    <property type="match status" value="1"/>
</dbReference>
<evidence type="ECO:0000256" key="4">
    <source>
        <dbReference type="ARBA" id="ARBA00022553"/>
    </source>
</evidence>
<evidence type="ECO:0000256" key="9">
    <source>
        <dbReference type="ARBA" id="ARBA00023136"/>
    </source>
</evidence>
<evidence type="ECO:0000313" key="13">
    <source>
        <dbReference type="Proteomes" id="UP000052052"/>
    </source>
</evidence>
<dbReference type="SUPFAM" id="SSF55874">
    <property type="entry name" value="ATPase domain of HSP90 chaperone/DNA topoisomerase II/histidine kinase"/>
    <property type="match status" value="1"/>
</dbReference>
<dbReference type="PRINTS" id="PR00344">
    <property type="entry name" value="BCTRLSENSOR"/>
</dbReference>
<dbReference type="GO" id="GO:0004673">
    <property type="term" value="F:protein histidine kinase activity"/>
    <property type="evidence" value="ECO:0007669"/>
    <property type="project" value="UniProtKB-EC"/>
</dbReference>
<keyword evidence="4" id="KW-0597">Phosphoprotein</keyword>
<comment type="caution">
    <text evidence="12">The sequence shown here is derived from an EMBL/GenBank/DDBJ whole genome shotgun (WGS) entry which is preliminary data.</text>
</comment>
<dbReference type="InterPro" id="IPR003594">
    <property type="entry name" value="HATPase_dom"/>
</dbReference>
<dbReference type="PROSITE" id="PS50109">
    <property type="entry name" value="HIS_KIN"/>
    <property type="match status" value="1"/>
</dbReference>
<dbReference type="EMBL" id="LDJL01000006">
    <property type="protein sequence ID" value="KRG70449.1"/>
    <property type="molecule type" value="Genomic_DNA"/>
</dbReference>